<accession>A0A0E9QY81</accession>
<organism evidence="1">
    <name type="scientific">Anguilla anguilla</name>
    <name type="common">European freshwater eel</name>
    <name type="synonym">Muraena anguilla</name>
    <dbReference type="NCBI Taxonomy" id="7936"/>
    <lineage>
        <taxon>Eukaryota</taxon>
        <taxon>Metazoa</taxon>
        <taxon>Chordata</taxon>
        <taxon>Craniata</taxon>
        <taxon>Vertebrata</taxon>
        <taxon>Euteleostomi</taxon>
        <taxon>Actinopterygii</taxon>
        <taxon>Neopterygii</taxon>
        <taxon>Teleostei</taxon>
        <taxon>Anguilliformes</taxon>
        <taxon>Anguillidae</taxon>
        <taxon>Anguilla</taxon>
    </lineage>
</organism>
<protein>
    <submittedName>
        <fullName evidence="1">Uncharacterized protein</fullName>
    </submittedName>
</protein>
<evidence type="ECO:0000313" key="1">
    <source>
        <dbReference type="EMBL" id="JAH21886.1"/>
    </source>
</evidence>
<name>A0A0E9QY81_ANGAN</name>
<dbReference type="EMBL" id="GBXM01086691">
    <property type="protein sequence ID" value="JAH21886.1"/>
    <property type="molecule type" value="Transcribed_RNA"/>
</dbReference>
<reference evidence="1" key="2">
    <citation type="journal article" date="2015" name="Fish Shellfish Immunol.">
        <title>Early steps in the European eel (Anguilla anguilla)-Vibrio vulnificus interaction in the gills: Role of the RtxA13 toxin.</title>
        <authorList>
            <person name="Callol A."/>
            <person name="Pajuelo D."/>
            <person name="Ebbesson L."/>
            <person name="Teles M."/>
            <person name="MacKenzie S."/>
            <person name="Amaro C."/>
        </authorList>
    </citation>
    <scope>NUCLEOTIDE SEQUENCE</scope>
</reference>
<sequence length="19" mass="2205">MLDGRTESDLLSVNARWKN</sequence>
<proteinExistence type="predicted"/>
<reference evidence="1" key="1">
    <citation type="submission" date="2014-11" db="EMBL/GenBank/DDBJ databases">
        <authorList>
            <person name="Amaro Gonzalez C."/>
        </authorList>
    </citation>
    <scope>NUCLEOTIDE SEQUENCE</scope>
</reference>
<dbReference type="AlphaFoldDB" id="A0A0E9QY81"/>